<protein>
    <submittedName>
        <fullName evidence="3">Poly(3-hydroxybutyrate) depolymerase</fullName>
    </submittedName>
</protein>
<evidence type="ECO:0000256" key="1">
    <source>
        <dbReference type="ARBA" id="ARBA00022729"/>
    </source>
</evidence>
<dbReference type="GO" id="GO:0008236">
    <property type="term" value="F:serine-type peptidase activity"/>
    <property type="evidence" value="ECO:0007669"/>
    <property type="project" value="InterPro"/>
</dbReference>
<comment type="caution">
    <text evidence="3">The sequence shown here is derived from an EMBL/GenBank/DDBJ whole genome shotgun (WGS) entry which is preliminary data.</text>
</comment>
<dbReference type="SUPFAM" id="SSF53474">
    <property type="entry name" value="alpha/beta-Hydrolases"/>
    <property type="match status" value="1"/>
</dbReference>
<dbReference type="Proteomes" id="UP000297693">
    <property type="component" value="Unassembled WGS sequence"/>
</dbReference>
<organism evidence="3 4">
    <name type="scientific">Leptospira ognonensis</name>
    <dbReference type="NCBI Taxonomy" id="2484945"/>
    <lineage>
        <taxon>Bacteria</taxon>
        <taxon>Pseudomonadati</taxon>
        <taxon>Spirochaetota</taxon>
        <taxon>Spirochaetia</taxon>
        <taxon>Leptospirales</taxon>
        <taxon>Leptospiraceae</taxon>
        <taxon>Leptospira</taxon>
    </lineage>
</organism>
<dbReference type="AlphaFoldDB" id="A0A4R9K984"/>
<sequence>MLLSLLSFCKSLPKFVPVSEHKFEKIITDTYERTFHVYIPKSKNESPKPLVFVLHGGGGTSEGMIYLTRISEIAERDGFIAVFPNGFENRWNDGRGILRFATDRLNINDVRFFRDIVAYLKSNHRIDTQRIHIVGLSNGGFMAQRAVCEASDLFASGFSVAATTSKFIETNCDLKEPISFGFIFGKRDDVIPYSGGTILIPSSPQANSSKISAGESLSFTSTLEVWKNRLKCESEETQYIESLKKKYPKEIIKYTYRNCNHSSMLDAYLIESGGHFWPHGFFYEHEKKYGYLTNDLDASSVILDFFKRTPKLATGVN</sequence>
<dbReference type="PANTHER" id="PTHR43037">
    <property type="entry name" value="UNNAMED PRODUCT-RELATED"/>
    <property type="match status" value="1"/>
</dbReference>
<dbReference type="EMBL" id="RQGD01000005">
    <property type="protein sequence ID" value="TGL63194.1"/>
    <property type="molecule type" value="Genomic_DNA"/>
</dbReference>
<dbReference type="InterPro" id="IPR029058">
    <property type="entry name" value="AB_hydrolase_fold"/>
</dbReference>
<evidence type="ECO:0000313" key="4">
    <source>
        <dbReference type="Proteomes" id="UP000297693"/>
    </source>
</evidence>
<feature type="domain" description="Peptidase S9 prolyl oligopeptidase catalytic" evidence="2">
    <location>
        <begin position="104"/>
        <end position="164"/>
    </location>
</feature>
<keyword evidence="4" id="KW-1185">Reference proteome</keyword>
<dbReference type="InterPro" id="IPR050955">
    <property type="entry name" value="Plant_Biomass_Hydrol_Est"/>
</dbReference>
<keyword evidence="1" id="KW-0732">Signal</keyword>
<accession>A0A4R9K984</accession>
<evidence type="ECO:0000313" key="3">
    <source>
        <dbReference type="EMBL" id="TGL63194.1"/>
    </source>
</evidence>
<dbReference type="PANTHER" id="PTHR43037:SF1">
    <property type="entry name" value="BLL1128 PROTEIN"/>
    <property type="match status" value="1"/>
</dbReference>
<proteinExistence type="predicted"/>
<gene>
    <name evidence="3" type="ORF">EHQ58_01440</name>
</gene>
<evidence type="ECO:0000259" key="2">
    <source>
        <dbReference type="Pfam" id="PF00326"/>
    </source>
</evidence>
<dbReference type="Pfam" id="PF00326">
    <property type="entry name" value="Peptidase_S9"/>
    <property type="match status" value="1"/>
</dbReference>
<dbReference type="Gene3D" id="3.40.50.1820">
    <property type="entry name" value="alpha/beta hydrolase"/>
    <property type="match status" value="1"/>
</dbReference>
<dbReference type="OrthoDB" id="9767239at2"/>
<name>A0A4R9K984_9LEPT</name>
<reference evidence="3" key="1">
    <citation type="journal article" date="2019" name="PLoS Negl. Trop. Dis.">
        <title>Revisiting the worldwide diversity of Leptospira species in the environment.</title>
        <authorList>
            <person name="Vincent A.T."/>
            <person name="Schiettekatte O."/>
            <person name="Bourhy P."/>
            <person name="Veyrier F.J."/>
            <person name="Picardeau M."/>
        </authorList>
    </citation>
    <scope>NUCLEOTIDE SEQUENCE [LARGE SCALE GENOMIC DNA]</scope>
    <source>
        <strain evidence="3">201702476</strain>
    </source>
</reference>
<dbReference type="GO" id="GO:0006508">
    <property type="term" value="P:proteolysis"/>
    <property type="evidence" value="ECO:0007669"/>
    <property type="project" value="InterPro"/>
</dbReference>
<dbReference type="InterPro" id="IPR001375">
    <property type="entry name" value="Peptidase_S9_cat"/>
</dbReference>